<name>A0A2T3XPJ4_9BURK</name>
<dbReference type="Proteomes" id="UP000240638">
    <property type="component" value="Unassembled WGS sequence"/>
</dbReference>
<evidence type="ECO:0008006" key="3">
    <source>
        <dbReference type="Google" id="ProtNLM"/>
    </source>
</evidence>
<organism evidence="1 2">
    <name type="scientific">Trinickia symbiotica</name>
    <dbReference type="NCBI Taxonomy" id="863227"/>
    <lineage>
        <taxon>Bacteria</taxon>
        <taxon>Pseudomonadati</taxon>
        <taxon>Pseudomonadota</taxon>
        <taxon>Betaproteobacteria</taxon>
        <taxon>Burkholderiales</taxon>
        <taxon>Burkholderiaceae</taxon>
        <taxon>Trinickia</taxon>
    </lineage>
</organism>
<reference evidence="1 2" key="1">
    <citation type="submission" date="2018-03" db="EMBL/GenBank/DDBJ databases">
        <title>Whole genome analyses suggest that Burkholderia sensu lato contains two further novel genera in the rhizoxinica-symbiotica group Mycetohabitans gen. nov., and Trinickia gen. nov.: implications for the evolution of diazotrophy and nodulation in the Burkholderiaceae.</title>
        <authorList>
            <person name="Estrada De Los Santos P."/>
            <person name="Palmer M."/>
            <person name="Chavez-Ramirez B."/>
            <person name="Steenkamp E.T."/>
            <person name="Hirsch A.M."/>
            <person name="Manyaka P."/>
            <person name="Maluk M."/>
            <person name="Lafos M."/>
            <person name="Crook M."/>
            <person name="Gross E."/>
            <person name="Simon M.F."/>
            <person name="Bueno Dos Reis Junior F."/>
            <person name="Poole P.S."/>
            <person name="Venter S.N."/>
            <person name="James E.K."/>
        </authorList>
    </citation>
    <scope>NUCLEOTIDE SEQUENCE [LARGE SCALE GENOMIC DNA]</scope>
    <source>
        <strain evidence="1 2">JPY-366</strain>
    </source>
</reference>
<gene>
    <name evidence="1" type="ORF">C9I57_22915</name>
</gene>
<dbReference type="Gene3D" id="2.50.20.10">
    <property type="entry name" value="Lipoprotein localisation LolA/LolB/LppX"/>
    <property type="match status" value="1"/>
</dbReference>
<dbReference type="AlphaFoldDB" id="A0A2T3XPJ4"/>
<evidence type="ECO:0000313" key="1">
    <source>
        <dbReference type="EMBL" id="PTB18451.1"/>
    </source>
</evidence>
<sequence>MALALSVTMAACAGSDEGGSASLGVEQIVAKNAAARGGADAWRKIDTMVWIGRVDTSNGGMPARFVLAMKRPNKTRFEIVSMNRMALRVFDGTHGWKLRPMRRGEEGSMQPYDAQELRFAHDEQVIDGPLIDHADKGIQVKLGGVDEIEGHKAYRLELRLPSGATPRVWVDASSFLEVKSEHESHTPLGSGSPVDVYYREYRTVEGVKLPVVIESGPASAPPADRLTIEKVEVNPMIDDKMFARPLVASPRNHSIELPPVGAVPALPGSAPGR</sequence>
<dbReference type="EMBL" id="PYUC01000012">
    <property type="protein sequence ID" value="PTB18451.1"/>
    <property type="molecule type" value="Genomic_DNA"/>
</dbReference>
<proteinExistence type="predicted"/>
<accession>A0A2T3XPJ4</accession>
<comment type="caution">
    <text evidence="1">The sequence shown here is derived from an EMBL/GenBank/DDBJ whole genome shotgun (WGS) entry which is preliminary data.</text>
</comment>
<protein>
    <recommendedName>
        <fullName evidence="3">Outer membrane lipoprotein-sorting protein</fullName>
    </recommendedName>
</protein>
<evidence type="ECO:0000313" key="2">
    <source>
        <dbReference type="Proteomes" id="UP000240638"/>
    </source>
</evidence>